<accession>A0A7R8UN96</accession>
<dbReference type="OMA" id="IVHYKKP"/>
<sequence length="725" mass="81914">MADVPDSVKKCAAMLSGSRSDTEKFAALFMVTKLVKGKDCTPAAKKVLFEAIGFNFLKKLLLSKDLPDDCPPLVYKSVALSILTCFCEDEALATHKDMIENIPIFLDIVQTADDDDYEDNLIVVSESYSCLQSIAKYEPGQKALLQIGAIPKMSQIYSQQSFQTDEALHLLVMLTSKFGTASWDEDPKPFHALVQRIALDMETDHTERKFELCGILSSILLSCRKEIIADTLVGEIWPESIFKSLNDILQSKIGPKQRDPALKLSAAVLDVLGIEFTFMDVDKPKQFFLLLLQLAAIEVRMQMDEKNFKGTFAKSDLITCCFIILEKSINYMTTDQLDLEQKEKQSIYTALKGAFNAVLNVITRLSNDKLRENLSPNDKAFACAIVRILSAWLAQDTTALRPAVYKVLPYMFELANESFREAHHFRLEKREGDPPADILRLMLPALCHLTVEDPARKIILDTHQDAVLFEAMQSHFSVAHYKKPPVPRAERLKRMNEPDPVPTPKQKEEMKDARSAIVSLCNIFMNITVLEPRMVEDSALFGNILKFVFENLPELKETHENLVMHGHLAVLGLLLLKQKSKKVNKNDFTICRYIQATIRFLWDAYTIDESNDPTALVVSMNYKESWMEISELWFLGMQTMCGVLPLVPWISDFAIESGWAEGIVQTLRKVKIGTLPANVKSAYEDFLGQLVDANPEVIPVLKKADALRVCRNHRLMELGKKLFGD</sequence>
<reference evidence="2 3" key="1">
    <citation type="submission" date="2020-11" db="EMBL/GenBank/DDBJ databases">
        <authorList>
            <person name="Wallbank WR R."/>
            <person name="Pardo Diaz C."/>
            <person name="Kozak K."/>
            <person name="Martin S."/>
            <person name="Jiggins C."/>
            <person name="Moest M."/>
            <person name="Warren A I."/>
            <person name="Generalovic N T."/>
            <person name="Byers J.R.P. K."/>
            <person name="Montejo-Kovacevich G."/>
            <person name="Yen C E."/>
        </authorList>
    </citation>
    <scope>NUCLEOTIDE SEQUENCE [LARGE SCALE GENOMIC DNA]</scope>
</reference>
<dbReference type="Gene3D" id="1.25.10.10">
    <property type="entry name" value="Leucine-rich Repeat Variant"/>
    <property type="match status" value="1"/>
</dbReference>
<organism evidence="2 3">
    <name type="scientific">Hermetia illucens</name>
    <name type="common">Black soldier fly</name>
    <dbReference type="NCBI Taxonomy" id="343691"/>
    <lineage>
        <taxon>Eukaryota</taxon>
        <taxon>Metazoa</taxon>
        <taxon>Ecdysozoa</taxon>
        <taxon>Arthropoda</taxon>
        <taxon>Hexapoda</taxon>
        <taxon>Insecta</taxon>
        <taxon>Pterygota</taxon>
        <taxon>Neoptera</taxon>
        <taxon>Endopterygota</taxon>
        <taxon>Diptera</taxon>
        <taxon>Brachycera</taxon>
        <taxon>Stratiomyomorpha</taxon>
        <taxon>Stratiomyidae</taxon>
        <taxon>Hermetiinae</taxon>
        <taxon>Hermetia</taxon>
    </lineage>
</organism>
<dbReference type="InterPro" id="IPR011989">
    <property type="entry name" value="ARM-like"/>
</dbReference>
<dbReference type="OrthoDB" id="8186546at2759"/>
<evidence type="ECO:0008006" key="4">
    <source>
        <dbReference type="Google" id="ProtNLM"/>
    </source>
</evidence>
<dbReference type="InterPro" id="IPR016024">
    <property type="entry name" value="ARM-type_fold"/>
</dbReference>
<name>A0A7R8UN96_HERIL</name>
<dbReference type="InterPro" id="IPR008709">
    <property type="entry name" value="Neurochondrin"/>
</dbReference>
<dbReference type="InParanoid" id="A0A7R8UN96"/>
<dbReference type="AlphaFoldDB" id="A0A7R8UN96"/>
<evidence type="ECO:0000256" key="1">
    <source>
        <dbReference type="ARBA" id="ARBA00006927"/>
    </source>
</evidence>
<proteinExistence type="inferred from homology"/>
<dbReference type="EMBL" id="LR899011">
    <property type="protein sequence ID" value="CAD7083991.1"/>
    <property type="molecule type" value="Genomic_DNA"/>
</dbReference>
<keyword evidence="3" id="KW-1185">Reference proteome</keyword>
<dbReference type="FunCoup" id="A0A7R8UN96">
    <property type="interactions" value="93"/>
</dbReference>
<dbReference type="GO" id="GO:0030425">
    <property type="term" value="C:dendrite"/>
    <property type="evidence" value="ECO:0007669"/>
    <property type="project" value="TreeGrafter"/>
</dbReference>
<evidence type="ECO:0000313" key="3">
    <source>
        <dbReference type="Proteomes" id="UP000594454"/>
    </source>
</evidence>
<comment type="similarity">
    <text evidence="1">Belongs to the neurochondrin family.</text>
</comment>
<gene>
    <name evidence="2" type="ORF">HERILL_LOCUS6911</name>
</gene>
<dbReference type="PANTHER" id="PTHR13109:SF7">
    <property type="entry name" value="NEUROCHONDRIN"/>
    <property type="match status" value="1"/>
</dbReference>
<dbReference type="Pfam" id="PF05536">
    <property type="entry name" value="Neurochondrin"/>
    <property type="match status" value="1"/>
</dbReference>
<dbReference type="GO" id="GO:0031175">
    <property type="term" value="P:neuron projection development"/>
    <property type="evidence" value="ECO:0007669"/>
    <property type="project" value="TreeGrafter"/>
</dbReference>
<dbReference type="Proteomes" id="UP000594454">
    <property type="component" value="Chromosome 3"/>
</dbReference>
<dbReference type="SUPFAM" id="SSF48371">
    <property type="entry name" value="ARM repeat"/>
    <property type="match status" value="1"/>
</dbReference>
<dbReference type="PANTHER" id="PTHR13109">
    <property type="entry name" value="NEUROCHONDRIN"/>
    <property type="match status" value="1"/>
</dbReference>
<evidence type="ECO:0000313" key="2">
    <source>
        <dbReference type="EMBL" id="CAD7083991.1"/>
    </source>
</evidence>
<dbReference type="GO" id="GO:0048168">
    <property type="term" value="P:regulation of neuronal synaptic plasticity"/>
    <property type="evidence" value="ECO:0007669"/>
    <property type="project" value="TreeGrafter"/>
</dbReference>
<protein>
    <recommendedName>
        <fullName evidence="4">Neurochondrin-like protein</fullName>
    </recommendedName>
</protein>